<organism evidence="2 3">
    <name type="scientific">Alcanivorax jadensis T9</name>
    <dbReference type="NCBI Taxonomy" id="1177181"/>
    <lineage>
        <taxon>Bacteria</taxon>
        <taxon>Pseudomonadati</taxon>
        <taxon>Pseudomonadota</taxon>
        <taxon>Gammaproteobacteria</taxon>
        <taxon>Oceanospirillales</taxon>
        <taxon>Alcanivoracaceae</taxon>
        <taxon>Alcanivorax</taxon>
    </lineage>
</organism>
<protein>
    <recommendedName>
        <fullName evidence="4">Tyr recombinase domain-containing protein</fullName>
    </recommendedName>
</protein>
<dbReference type="InterPro" id="IPR013762">
    <property type="entry name" value="Integrase-like_cat_sf"/>
</dbReference>
<evidence type="ECO:0000256" key="1">
    <source>
        <dbReference type="ARBA" id="ARBA00023172"/>
    </source>
</evidence>
<comment type="caution">
    <text evidence="2">The sequence shown here is derived from an EMBL/GenBank/DDBJ whole genome shotgun (WGS) entry which is preliminary data.</text>
</comment>
<dbReference type="InterPro" id="IPR011010">
    <property type="entry name" value="DNA_brk_join_enz"/>
</dbReference>
<dbReference type="Gene3D" id="1.10.443.10">
    <property type="entry name" value="Intergrase catalytic core"/>
    <property type="match status" value="1"/>
</dbReference>
<sequence>MKVDGKVRFDLRRFLYVRTYASNGKGLDPRWFFRQIEQGDIQPEKIQRLDLIIEIRDFLEMRLISGLSLATVEGDVANLQLFFDFVDQLKREVSLDNLVDSYLEFCEHLFQKCNKKPPELNKATAFGYASRLSTMFGEILDIPKSVSLINRTRLKCPPVPKKAVGIGVDKQSLEDTYKMGSFLIDIADGITVDAVLGQLPLKIPVRNKLIKDNEIFISINKTRVVSEDAIYEPWDELTKAEKRSVIQIKKSRSPVKSIIGTKRGYFVTLRVTAEFLIFIAQSGMNVTTANGLKRSGFKYKPIEDKWHVRAFKNRRGGEVMFSIYQSYKPHLQKYLEFIGHFFPESDLLFPWCDMGGRLSSGGRVLYSSLRKLLVKHDIPWVQPRTLRNTRANWFLRRSGGDEALTAEMLQHVKETLRDKYERPSQQRAAGEITRFWHGRDPIKKGDMRASLISGQCSGDPLPMEDKPPSVVLPNCSNQSGCLWCKNMRDIDSMDYVWSLVSFRHLKMIEVAGITNRETVSADMVIERISEKIAWFGKGNDKRKEWVNEAEMRVSEGHYHPHWSGILEFLEG</sequence>
<dbReference type="SUPFAM" id="SSF56349">
    <property type="entry name" value="DNA breaking-rejoining enzymes"/>
    <property type="match status" value="1"/>
</dbReference>
<reference evidence="2 3" key="1">
    <citation type="submission" date="2012-09" db="EMBL/GenBank/DDBJ databases">
        <title>Genome Sequence of alkane-degrading Bacterium Alcanivorax jadensis T9.</title>
        <authorList>
            <person name="Lai Q."/>
            <person name="Shao Z."/>
        </authorList>
    </citation>
    <scope>NUCLEOTIDE SEQUENCE [LARGE SCALE GENOMIC DNA]</scope>
    <source>
        <strain evidence="2 3">T9</strain>
    </source>
</reference>
<evidence type="ECO:0000313" key="3">
    <source>
        <dbReference type="Proteomes" id="UP000029443"/>
    </source>
</evidence>
<gene>
    <name evidence="2" type="ORF">T9A_00852</name>
</gene>
<dbReference type="Proteomes" id="UP000029443">
    <property type="component" value="Unassembled WGS sequence"/>
</dbReference>
<evidence type="ECO:0008006" key="4">
    <source>
        <dbReference type="Google" id="ProtNLM"/>
    </source>
</evidence>
<keyword evidence="3" id="KW-1185">Reference proteome</keyword>
<dbReference type="EMBL" id="ARXU01000002">
    <property type="protein sequence ID" value="KGD62561.1"/>
    <property type="molecule type" value="Genomic_DNA"/>
</dbReference>
<evidence type="ECO:0000313" key="2">
    <source>
        <dbReference type="EMBL" id="KGD62561.1"/>
    </source>
</evidence>
<proteinExistence type="predicted"/>
<name>A0ABR4WG72_9GAMM</name>
<dbReference type="RefSeq" id="WP_156964820.1">
    <property type="nucleotide sequence ID" value="NZ_ARXU01000002.1"/>
</dbReference>
<keyword evidence="1" id="KW-0233">DNA recombination</keyword>
<accession>A0ABR4WG72</accession>